<dbReference type="RefSeq" id="WP_136963989.1">
    <property type="nucleotide sequence ID" value="NZ_CP039690.1"/>
</dbReference>
<name>A0A4D7BCL3_9HYPH</name>
<dbReference type="InterPro" id="IPR000160">
    <property type="entry name" value="GGDEF_dom"/>
</dbReference>
<keyword evidence="3" id="KW-0175">Coiled coil</keyword>
<dbReference type="PANTHER" id="PTHR45138">
    <property type="entry name" value="REGULATORY COMPONENTS OF SENSORY TRANSDUCTION SYSTEM"/>
    <property type="match status" value="1"/>
</dbReference>
<proteinExistence type="predicted"/>
<feature type="coiled-coil region" evidence="3">
    <location>
        <begin position="136"/>
        <end position="177"/>
    </location>
</feature>
<protein>
    <recommendedName>
        <fullName evidence="1">diguanylate cyclase</fullName>
        <ecNumber evidence="1">2.7.7.65</ecNumber>
    </recommendedName>
</protein>
<dbReference type="Pfam" id="PF00990">
    <property type="entry name" value="GGDEF"/>
    <property type="match status" value="1"/>
</dbReference>
<dbReference type="PANTHER" id="PTHR45138:SF9">
    <property type="entry name" value="DIGUANYLATE CYCLASE DGCM-RELATED"/>
    <property type="match status" value="1"/>
</dbReference>
<dbReference type="InterPro" id="IPR029787">
    <property type="entry name" value="Nucleotide_cyclase"/>
</dbReference>
<reference evidence="5 6" key="1">
    <citation type="submission" date="2019-04" db="EMBL/GenBank/DDBJ databases">
        <title>Phreatobacter aquaticus sp. nov.</title>
        <authorList>
            <person name="Choi A."/>
        </authorList>
    </citation>
    <scope>NUCLEOTIDE SEQUENCE [LARGE SCALE GENOMIC DNA]</scope>
    <source>
        <strain evidence="5 6">KCTC 52518</strain>
    </source>
</reference>
<sequence>MFDRNDDIERTHAFGDLAFGQIKGRKLAAVPRNYEIWYTYASGYHTELSDAVNTMLSEHGAIDQDQLDAIYDHYLSPNRLTEKIDVVGNRVMDEIEDVMRMIDSAAGQATAYGHDLAGASAKLAAAASTDGVRTVIETLVRSTREIEANNKALEQRLKASHSEIKQLQDNLDAVRTESLTDPLTSLGNRKFYDQAIAKAVALAQKSETPLALLVSDIDNFKKFNDTFGHLTGDQVLRLVALSVKQNVKGHDLACRYGGEEFAIILPDTPLRAAVTVAEHIRRAVMTKELIKRSTSENLGRITVSLGVAMFRPGDTAATLYERADQCLYAAKRNGRNRVVCETDAEADRGRAKVA</sequence>
<dbReference type="FunFam" id="3.30.70.270:FF:000001">
    <property type="entry name" value="Diguanylate cyclase domain protein"/>
    <property type="match status" value="1"/>
</dbReference>
<dbReference type="GO" id="GO:0005886">
    <property type="term" value="C:plasma membrane"/>
    <property type="evidence" value="ECO:0007669"/>
    <property type="project" value="TreeGrafter"/>
</dbReference>
<evidence type="ECO:0000259" key="4">
    <source>
        <dbReference type="PROSITE" id="PS50887"/>
    </source>
</evidence>
<evidence type="ECO:0000313" key="6">
    <source>
        <dbReference type="Proteomes" id="UP000298781"/>
    </source>
</evidence>
<evidence type="ECO:0000256" key="3">
    <source>
        <dbReference type="SAM" id="Coils"/>
    </source>
</evidence>
<dbReference type="EC" id="2.7.7.65" evidence="1"/>
<evidence type="ECO:0000256" key="1">
    <source>
        <dbReference type="ARBA" id="ARBA00012528"/>
    </source>
</evidence>
<evidence type="ECO:0000313" key="5">
    <source>
        <dbReference type="EMBL" id="QCI68570.1"/>
    </source>
</evidence>
<dbReference type="Gene3D" id="3.30.70.270">
    <property type="match status" value="1"/>
</dbReference>
<dbReference type="SUPFAM" id="SSF55073">
    <property type="entry name" value="Nucleotide cyclase"/>
    <property type="match status" value="1"/>
</dbReference>
<dbReference type="KEGG" id="pstg:E8M01_32675"/>
<comment type="catalytic activity">
    <reaction evidence="2">
        <text>2 GTP = 3',3'-c-di-GMP + 2 diphosphate</text>
        <dbReference type="Rhea" id="RHEA:24898"/>
        <dbReference type="ChEBI" id="CHEBI:33019"/>
        <dbReference type="ChEBI" id="CHEBI:37565"/>
        <dbReference type="ChEBI" id="CHEBI:58805"/>
        <dbReference type="EC" id="2.7.7.65"/>
    </reaction>
</comment>
<dbReference type="Proteomes" id="UP000298781">
    <property type="component" value="Chromosome"/>
</dbReference>
<dbReference type="GO" id="GO:0043709">
    <property type="term" value="P:cell adhesion involved in single-species biofilm formation"/>
    <property type="evidence" value="ECO:0007669"/>
    <property type="project" value="TreeGrafter"/>
</dbReference>
<dbReference type="GO" id="GO:0052621">
    <property type="term" value="F:diguanylate cyclase activity"/>
    <property type="evidence" value="ECO:0007669"/>
    <property type="project" value="UniProtKB-EC"/>
</dbReference>
<dbReference type="NCBIfam" id="TIGR00254">
    <property type="entry name" value="GGDEF"/>
    <property type="match status" value="1"/>
</dbReference>
<keyword evidence="6" id="KW-1185">Reference proteome</keyword>
<gene>
    <name evidence="5" type="ORF">E8M01_32675</name>
</gene>
<evidence type="ECO:0000256" key="2">
    <source>
        <dbReference type="ARBA" id="ARBA00034247"/>
    </source>
</evidence>
<dbReference type="AlphaFoldDB" id="A0A4D7BCL3"/>
<accession>A0A4D7BCL3</accession>
<dbReference type="CDD" id="cd01949">
    <property type="entry name" value="GGDEF"/>
    <property type="match status" value="1"/>
</dbReference>
<dbReference type="GO" id="GO:1902201">
    <property type="term" value="P:negative regulation of bacterial-type flagellum-dependent cell motility"/>
    <property type="evidence" value="ECO:0007669"/>
    <property type="project" value="TreeGrafter"/>
</dbReference>
<organism evidence="5 6">
    <name type="scientific">Phreatobacter stygius</name>
    <dbReference type="NCBI Taxonomy" id="1940610"/>
    <lineage>
        <taxon>Bacteria</taxon>
        <taxon>Pseudomonadati</taxon>
        <taxon>Pseudomonadota</taxon>
        <taxon>Alphaproteobacteria</taxon>
        <taxon>Hyphomicrobiales</taxon>
        <taxon>Phreatobacteraceae</taxon>
        <taxon>Phreatobacter</taxon>
    </lineage>
</organism>
<dbReference type="InterPro" id="IPR043128">
    <property type="entry name" value="Rev_trsase/Diguanyl_cyclase"/>
</dbReference>
<dbReference type="PROSITE" id="PS50887">
    <property type="entry name" value="GGDEF"/>
    <property type="match status" value="1"/>
</dbReference>
<feature type="domain" description="GGDEF" evidence="4">
    <location>
        <begin position="208"/>
        <end position="343"/>
    </location>
</feature>
<dbReference type="SMART" id="SM00267">
    <property type="entry name" value="GGDEF"/>
    <property type="match status" value="1"/>
</dbReference>
<dbReference type="OrthoDB" id="9812260at2"/>
<dbReference type="InterPro" id="IPR050469">
    <property type="entry name" value="Diguanylate_Cyclase"/>
</dbReference>
<dbReference type="EMBL" id="CP039690">
    <property type="protein sequence ID" value="QCI68570.1"/>
    <property type="molecule type" value="Genomic_DNA"/>
</dbReference>